<dbReference type="PROSITE" id="PS51272">
    <property type="entry name" value="SLH"/>
    <property type="match status" value="3"/>
</dbReference>
<protein>
    <recommendedName>
        <fullName evidence="2">SLH domain-containing protein</fullName>
    </recommendedName>
</protein>
<name>A0ABX1ZWH5_9BACL</name>
<dbReference type="InterPro" id="IPR051465">
    <property type="entry name" value="Cell_Envelope_Struct_Comp"/>
</dbReference>
<dbReference type="PANTHER" id="PTHR43308">
    <property type="entry name" value="OUTER MEMBRANE PROTEIN ALPHA-RELATED"/>
    <property type="match status" value="1"/>
</dbReference>
<dbReference type="EMBL" id="WHNZ01000079">
    <property type="protein sequence ID" value="NOV04223.1"/>
    <property type="molecule type" value="Genomic_DNA"/>
</dbReference>
<organism evidence="3 4">
    <name type="scientific">Paenibacillus planticolens</name>
    <dbReference type="NCBI Taxonomy" id="2654976"/>
    <lineage>
        <taxon>Bacteria</taxon>
        <taxon>Bacillati</taxon>
        <taxon>Bacillota</taxon>
        <taxon>Bacilli</taxon>
        <taxon>Bacillales</taxon>
        <taxon>Paenibacillaceae</taxon>
        <taxon>Paenibacillus</taxon>
    </lineage>
</organism>
<gene>
    <name evidence="3" type="ORF">GC097_30035</name>
</gene>
<accession>A0ABX1ZWH5</accession>
<comment type="caution">
    <text evidence="3">The sequence shown here is derived from an EMBL/GenBank/DDBJ whole genome shotgun (WGS) entry which is preliminary data.</text>
</comment>
<reference evidence="3 4" key="1">
    <citation type="submission" date="2019-10" db="EMBL/GenBank/DDBJ databases">
        <title>Description of Paenibacillus pedi sp. nov.</title>
        <authorList>
            <person name="Carlier A."/>
            <person name="Qi S."/>
        </authorList>
    </citation>
    <scope>NUCLEOTIDE SEQUENCE [LARGE SCALE GENOMIC DNA]</scope>
    <source>
        <strain evidence="3 4">LMG 31457</strain>
    </source>
</reference>
<proteinExistence type="predicted"/>
<feature type="domain" description="SLH" evidence="2">
    <location>
        <begin position="106"/>
        <end position="168"/>
    </location>
</feature>
<evidence type="ECO:0000313" key="3">
    <source>
        <dbReference type="EMBL" id="NOV04223.1"/>
    </source>
</evidence>
<sequence length="745" mass="79806">MLKKVIATGLAFVTIMGSSTAALAKDNDNRKDDGKYEIHLTFNDLKSAEWAIRYIASLASQRVFEGYEDGTFKPQNTVSRIEAITAAVRLMGLRSQAESSSKMSTHLNFKDANKVPSWAVGYVAVAVENDLFAENDDNVQPQKEGDRLWATTLLVKALKLDAQAKAKMNTTLPFKDAKQIPAGSVGYVAVAIEKGLVDGFEDNTFRPNQPVTRAQLAALLDRTGGQLPDQGNNTLTGTVNSVANGNALVMTSSGRTSTYSLHPDVYIYRNGTKVSPSALQAGDEVSVRTFNNQIIYIEVIKSVQTTINSGTVSAAVANNTLTLTKSGVTSSLLLHPDVVVYRNGVRVNPGELKIGDEINIRTSDNKVIFIEVTKPVVPISSSGTVSAVVNSNVLKLTKSGVVTDYTLHPDAVIYRNGVKVAATALQVGDEVNVRTSENKVILVEVTQTAQAITNSGTITAAVSNNILKLKKSGVNFEIALHPDVVVYRNGVKVAASALQVGDEVNVRTSENKVIFIEVTQTAQAITNSGTITAAVSNNVLKLQKNGVNFEITLHPDVVVYRNGVKVALSALQVGDAVNVRTSENKVIYIEVTKMVQPITNNGTVSAAVSNNELKLTKSGVTTTFTLHPDVIVYRNGVKVGAVDLKIGDEVDIRTSDSKVIYIEVTKMVDENLPFELQGKLKGTTLNAQGGLATISIVQTINGKEETTIYQVASGVTISGNLALFKEGRLVQLNGTNKVVTTITIK</sequence>
<keyword evidence="1" id="KW-0732">Signal</keyword>
<dbReference type="InterPro" id="IPR001119">
    <property type="entry name" value="SLH_dom"/>
</dbReference>
<evidence type="ECO:0000256" key="1">
    <source>
        <dbReference type="SAM" id="SignalP"/>
    </source>
</evidence>
<feature type="domain" description="SLH" evidence="2">
    <location>
        <begin position="171"/>
        <end position="234"/>
    </location>
</feature>
<feature type="signal peptide" evidence="1">
    <location>
        <begin position="1"/>
        <end position="24"/>
    </location>
</feature>
<feature type="chain" id="PRO_5045735986" description="SLH domain-containing protein" evidence="1">
    <location>
        <begin position="25"/>
        <end position="745"/>
    </location>
</feature>
<dbReference type="Proteomes" id="UP000618579">
    <property type="component" value="Unassembled WGS sequence"/>
</dbReference>
<dbReference type="RefSeq" id="WP_171687107.1">
    <property type="nucleotide sequence ID" value="NZ_WHNZ01000079.1"/>
</dbReference>
<keyword evidence="4" id="KW-1185">Reference proteome</keyword>
<feature type="domain" description="SLH" evidence="2">
    <location>
        <begin position="38"/>
        <end position="101"/>
    </location>
</feature>
<evidence type="ECO:0000313" key="4">
    <source>
        <dbReference type="Proteomes" id="UP000618579"/>
    </source>
</evidence>
<evidence type="ECO:0000259" key="2">
    <source>
        <dbReference type="PROSITE" id="PS51272"/>
    </source>
</evidence>
<dbReference type="Pfam" id="PF00395">
    <property type="entry name" value="SLH"/>
    <property type="match status" value="3"/>
</dbReference>